<protein>
    <submittedName>
        <fullName evidence="4">Uncharacterized protein</fullName>
    </submittedName>
</protein>
<keyword evidence="2" id="KW-0812">Transmembrane</keyword>
<accession>A0A7S9KM52</accession>
<dbReference type="OrthoDB" id="3061561at2759"/>
<name>A0A7S9KM52_EPIFF</name>
<feature type="transmembrane region" description="Helical" evidence="2">
    <location>
        <begin position="480"/>
        <end position="500"/>
    </location>
</feature>
<dbReference type="EMBL" id="CP031385">
    <property type="protein sequence ID" value="QPG94799.1"/>
    <property type="molecule type" value="Genomic_DNA"/>
</dbReference>
<keyword evidence="2" id="KW-1133">Transmembrane helix</keyword>
<feature type="transmembrane region" description="Helical" evidence="2">
    <location>
        <begin position="52"/>
        <end position="71"/>
    </location>
</feature>
<feature type="transmembrane region" description="Helical" evidence="2">
    <location>
        <begin position="559"/>
        <end position="585"/>
    </location>
</feature>
<feature type="chain" id="PRO_5033995390" evidence="3">
    <location>
        <begin position="18"/>
        <end position="607"/>
    </location>
</feature>
<evidence type="ECO:0000256" key="1">
    <source>
        <dbReference type="SAM" id="MobiDB-lite"/>
    </source>
</evidence>
<feature type="region of interest" description="Disordered" evidence="1">
    <location>
        <begin position="385"/>
        <end position="415"/>
    </location>
</feature>
<feature type="compositionally biased region" description="Basic and acidic residues" evidence="1">
    <location>
        <begin position="385"/>
        <end position="395"/>
    </location>
</feature>
<dbReference type="Proteomes" id="UP000594364">
    <property type="component" value="Chromosome 1"/>
</dbReference>
<feature type="transmembrane region" description="Helical" evidence="2">
    <location>
        <begin position="256"/>
        <end position="275"/>
    </location>
</feature>
<keyword evidence="2" id="KW-0472">Membrane</keyword>
<dbReference type="PANTHER" id="PTHR35043:SF7">
    <property type="entry name" value="TRANSCRIPTION FACTOR DOMAIN-CONTAINING PROTEIN"/>
    <property type="match status" value="1"/>
</dbReference>
<evidence type="ECO:0000313" key="5">
    <source>
        <dbReference type="Proteomes" id="UP000594364"/>
    </source>
</evidence>
<dbReference type="AlphaFoldDB" id="A0A7S9KM52"/>
<evidence type="ECO:0000313" key="4">
    <source>
        <dbReference type="EMBL" id="QPG94799.1"/>
    </source>
</evidence>
<keyword evidence="3" id="KW-0732">Signal</keyword>
<gene>
    <name evidence="4" type="ORF">C2857_007006</name>
</gene>
<sequence length="607" mass="68524">MFIWRLILLYLPSSISSVEGPTLTNDLTPRNYNSSDVENYVGYVKDPNGRGTISLVLSCLLTLVLCVWSALHLNVPERNRKAITTIWINFRWILAGIYSPEMVVFAAWRQWCSARMLNGHVQSLLEEQDAGRHDSNATGSAKGPQQCTVTWSMTHSFFACSGGFAVELQTLPGVLMTDTDDAPATDHENARPVRLTLTARGMMLLADSGHLPVVEKAEIEDKSKANDLAKAAVIVQATWMLIQVMSRLAARLPVTLLEVNTVAHVLCAFTMYLFWWHKPLLPNEPIILRDESLAPLVAFMYSSSEMSGYVDPERVKSQTLIKTLFAQLNLYSRTPELETLRLLVPPHRNKQSAQEPPYEQILPQGAVQRATEACLTKVEESRQKDAGSAFFERRPRILQQRPPPSKYSSSSERTRHEMMERALQQYPTLMSKERILLTHQDPGLAREPKHDCLHLRPEQLVANHIQNWPSNDLLRNVDGLIVGMILWLANLCYGGFHAAAWNEHFASPLERWLWRASASYIAFCGAFWVILNSAVARWSALNSFWEKWMDGKKSLPQSFGLGAVVFICGSSLCLARVFIVVEAFISIRELPMTAYATPEWSDVFPHF</sequence>
<feature type="signal peptide" evidence="3">
    <location>
        <begin position="1"/>
        <end position="17"/>
    </location>
</feature>
<dbReference type="PANTHER" id="PTHR35043">
    <property type="entry name" value="TRANSCRIPTION FACTOR DOMAIN-CONTAINING PROTEIN"/>
    <property type="match status" value="1"/>
</dbReference>
<proteinExistence type="predicted"/>
<evidence type="ECO:0000256" key="3">
    <source>
        <dbReference type="SAM" id="SignalP"/>
    </source>
</evidence>
<evidence type="ECO:0000256" key="2">
    <source>
        <dbReference type="SAM" id="Phobius"/>
    </source>
</evidence>
<organism evidence="4 5">
    <name type="scientific">Epichloe festucae (strain Fl1)</name>
    <dbReference type="NCBI Taxonomy" id="877507"/>
    <lineage>
        <taxon>Eukaryota</taxon>
        <taxon>Fungi</taxon>
        <taxon>Dikarya</taxon>
        <taxon>Ascomycota</taxon>
        <taxon>Pezizomycotina</taxon>
        <taxon>Sordariomycetes</taxon>
        <taxon>Hypocreomycetidae</taxon>
        <taxon>Hypocreales</taxon>
        <taxon>Clavicipitaceae</taxon>
        <taxon>Epichloe</taxon>
    </lineage>
</organism>
<keyword evidence="5" id="KW-1185">Reference proteome</keyword>
<feature type="transmembrane region" description="Helical" evidence="2">
    <location>
        <begin position="520"/>
        <end position="538"/>
    </location>
</feature>
<reference evidence="4 5" key="1">
    <citation type="journal article" date="2018" name="PLoS Genet.">
        <title>Repeat elements organise 3D genome structure and mediate transcription in the filamentous fungus Epichloe festucae.</title>
        <authorList>
            <person name="Winter D.J."/>
            <person name="Ganley A.R.D."/>
            <person name="Young C.A."/>
            <person name="Liachko I."/>
            <person name="Schardl C.L."/>
            <person name="Dupont P.Y."/>
            <person name="Berry D."/>
            <person name="Ram A."/>
            <person name="Scott B."/>
            <person name="Cox M.P."/>
        </authorList>
    </citation>
    <scope>NUCLEOTIDE SEQUENCE [LARGE SCALE GENOMIC DNA]</scope>
    <source>
        <strain evidence="4 5">Fl1</strain>
    </source>
</reference>